<comment type="caution">
    <text evidence="3">The sequence shown here is derived from an EMBL/GenBank/DDBJ whole genome shotgun (WGS) entry which is preliminary data.</text>
</comment>
<dbReference type="Proteomes" id="UP000077013">
    <property type="component" value="Unassembled WGS sequence"/>
</dbReference>
<dbReference type="RefSeq" id="WP_068593185.1">
    <property type="nucleotide sequence ID" value="NZ_LRXL01000049.1"/>
</dbReference>
<dbReference type="EMBL" id="LRXL01000049">
    <property type="protein sequence ID" value="OAB77366.1"/>
    <property type="molecule type" value="Genomic_DNA"/>
</dbReference>
<reference evidence="3 4" key="1">
    <citation type="submission" date="2016-02" db="EMBL/GenBank/DDBJ databases">
        <title>Ulvibacter sp. LPB0005, isolated from Thais luteostoma.</title>
        <authorList>
            <person name="Shin S.-K."/>
            <person name="Yi H."/>
        </authorList>
    </citation>
    <scope>NUCLEOTIDE SEQUENCE [LARGE SCALE GENOMIC DNA]</scope>
    <source>
        <strain evidence="3 4">LPB0005</strain>
    </source>
</reference>
<keyword evidence="1" id="KW-0812">Transmembrane</keyword>
<evidence type="ECO:0000256" key="1">
    <source>
        <dbReference type="SAM" id="Phobius"/>
    </source>
</evidence>
<evidence type="ECO:0000256" key="2">
    <source>
        <dbReference type="SAM" id="SignalP"/>
    </source>
</evidence>
<dbReference type="OrthoDB" id="5491447at2"/>
<organism evidence="3 4">
    <name type="scientific">Cochleicola gelatinilyticus</name>
    <dbReference type="NCBI Taxonomy" id="1763537"/>
    <lineage>
        <taxon>Bacteria</taxon>
        <taxon>Pseudomonadati</taxon>
        <taxon>Bacteroidota</taxon>
        <taxon>Flavobacteriia</taxon>
        <taxon>Flavobacteriales</taxon>
        <taxon>Flavobacteriaceae</taxon>
        <taxon>Cochleicola</taxon>
    </lineage>
</organism>
<accession>A0A167G9T2</accession>
<evidence type="ECO:0008006" key="5">
    <source>
        <dbReference type="Google" id="ProtNLM"/>
    </source>
</evidence>
<keyword evidence="4" id="KW-1185">Reference proteome</keyword>
<feature type="chain" id="PRO_5007886779" description="DUF4129 domain-containing protein" evidence="2">
    <location>
        <begin position="22"/>
        <end position="243"/>
    </location>
</feature>
<sequence>MKNKISYILGLFVLKGFSVHAAVQDSLQIKIDSSQVGLKQFPVSLKERYKGNDFDYDKMEGEAENLLVRLLNGFFSWIADLFGIQLSPETLAVLEIIVYALLIALVIYILVRVLVGNDATSFFRNKKKLVAPLNIQEEHIDNIDLDRYIQEALATKNYRLAIRYMYLRSLKQLSLHNIIHWHFDKTNSDYYQEIENETLKNSFKRVSHVYDYVWYGEFEIDKSRFHVVEKDFDQLTKGLSNAG</sequence>
<feature type="transmembrane region" description="Helical" evidence="1">
    <location>
        <begin position="96"/>
        <end position="115"/>
    </location>
</feature>
<keyword evidence="1" id="KW-0472">Membrane</keyword>
<protein>
    <recommendedName>
        <fullName evidence="5">DUF4129 domain-containing protein</fullName>
    </recommendedName>
</protein>
<name>A0A167G9T2_9FLAO</name>
<evidence type="ECO:0000313" key="3">
    <source>
        <dbReference type="EMBL" id="OAB77366.1"/>
    </source>
</evidence>
<proteinExistence type="predicted"/>
<keyword evidence="1" id="KW-1133">Transmembrane helix</keyword>
<evidence type="ECO:0000313" key="4">
    <source>
        <dbReference type="Proteomes" id="UP000077013"/>
    </source>
</evidence>
<gene>
    <name evidence="3" type="ORF">ULVI_12765</name>
</gene>
<keyword evidence="2" id="KW-0732">Signal</keyword>
<dbReference type="AlphaFoldDB" id="A0A167G9T2"/>
<feature type="signal peptide" evidence="2">
    <location>
        <begin position="1"/>
        <end position="21"/>
    </location>
</feature>
<dbReference type="STRING" id="1763537.ULVI_12765"/>